<feature type="non-terminal residue" evidence="2">
    <location>
        <position position="51"/>
    </location>
</feature>
<keyword evidence="3" id="KW-1185">Reference proteome</keyword>
<accession>A0ABN9QPN5</accession>
<dbReference type="Proteomes" id="UP001189429">
    <property type="component" value="Unassembled WGS sequence"/>
</dbReference>
<organism evidence="2 3">
    <name type="scientific">Prorocentrum cordatum</name>
    <dbReference type="NCBI Taxonomy" id="2364126"/>
    <lineage>
        <taxon>Eukaryota</taxon>
        <taxon>Sar</taxon>
        <taxon>Alveolata</taxon>
        <taxon>Dinophyceae</taxon>
        <taxon>Prorocentrales</taxon>
        <taxon>Prorocentraceae</taxon>
        <taxon>Prorocentrum</taxon>
    </lineage>
</organism>
<sequence length="51" mass="5686">VDKQEQTWHEFTDIGWAPVRIVMKTFQSDHRLLAAPPPGPTQPPAAAQHAL</sequence>
<evidence type="ECO:0000256" key="1">
    <source>
        <dbReference type="SAM" id="MobiDB-lite"/>
    </source>
</evidence>
<proteinExistence type="predicted"/>
<evidence type="ECO:0000313" key="2">
    <source>
        <dbReference type="EMBL" id="CAK0806994.1"/>
    </source>
</evidence>
<feature type="region of interest" description="Disordered" evidence="1">
    <location>
        <begin position="31"/>
        <end position="51"/>
    </location>
</feature>
<name>A0ABN9QPN5_9DINO</name>
<evidence type="ECO:0000313" key="3">
    <source>
        <dbReference type="Proteomes" id="UP001189429"/>
    </source>
</evidence>
<protein>
    <submittedName>
        <fullName evidence="2">Uncharacterized protein</fullName>
    </submittedName>
</protein>
<gene>
    <name evidence="2" type="ORF">PCOR1329_LOCUS13018</name>
</gene>
<feature type="non-terminal residue" evidence="2">
    <location>
        <position position="1"/>
    </location>
</feature>
<dbReference type="EMBL" id="CAUYUJ010003822">
    <property type="protein sequence ID" value="CAK0806994.1"/>
    <property type="molecule type" value="Genomic_DNA"/>
</dbReference>
<comment type="caution">
    <text evidence="2">The sequence shown here is derived from an EMBL/GenBank/DDBJ whole genome shotgun (WGS) entry which is preliminary data.</text>
</comment>
<reference evidence="2" key="1">
    <citation type="submission" date="2023-10" db="EMBL/GenBank/DDBJ databases">
        <authorList>
            <person name="Chen Y."/>
            <person name="Shah S."/>
            <person name="Dougan E. K."/>
            <person name="Thang M."/>
            <person name="Chan C."/>
        </authorList>
    </citation>
    <scope>NUCLEOTIDE SEQUENCE [LARGE SCALE GENOMIC DNA]</scope>
</reference>